<keyword evidence="2" id="KW-1185">Reference proteome</keyword>
<sequence length="99" mass="10445">MASRTHFAQLPVHLAPRNRRPCDLAFAGCLSPCLGTRLTLPGSLCRATARCAPASLRLPTRRPALLPFPTGTPSGRCPSCARCLPPVAVLCAGDVVRRG</sequence>
<dbReference type="Gramene" id="OQU87239">
    <property type="protein sequence ID" value="OQU87239"/>
    <property type="gene ID" value="SORBI_3003G238250"/>
</dbReference>
<dbReference type="InParanoid" id="A0A1W0VYN4"/>
<protein>
    <submittedName>
        <fullName evidence="1">Uncharacterized protein</fullName>
    </submittedName>
</protein>
<reference evidence="1 2" key="1">
    <citation type="journal article" date="2009" name="Nature">
        <title>The Sorghum bicolor genome and the diversification of grasses.</title>
        <authorList>
            <person name="Paterson A.H."/>
            <person name="Bowers J.E."/>
            <person name="Bruggmann R."/>
            <person name="Dubchak I."/>
            <person name="Grimwood J."/>
            <person name="Gundlach H."/>
            <person name="Haberer G."/>
            <person name="Hellsten U."/>
            <person name="Mitros T."/>
            <person name="Poliakov A."/>
            <person name="Schmutz J."/>
            <person name="Spannagl M."/>
            <person name="Tang H."/>
            <person name="Wang X."/>
            <person name="Wicker T."/>
            <person name="Bharti A.K."/>
            <person name="Chapman J."/>
            <person name="Feltus F.A."/>
            <person name="Gowik U."/>
            <person name="Grigoriev I.V."/>
            <person name="Lyons E."/>
            <person name="Maher C.A."/>
            <person name="Martis M."/>
            <person name="Narechania A."/>
            <person name="Otillar R.P."/>
            <person name="Penning B.W."/>
            <person name="Salamov A.A."/>
            <person name="Wang Y."/>
            <person name="Zhang L."/>
            <person name="Carpita N.C."/>
            <person name="Freeling M."/>
            <person name="Gingle A.R."/>
            <person name="Hash C.T."/>
            <person name="Keller B."/>
            <person name="Klein P."/>
            <person name="Kresovich S."/>
            <person name="McCann M.C."/>
            <person name="Ming R."/>
            <person name="Peterson D.G."/>
            <person name="Mehboob-ur-Rahman"/>
            <person name="Ware D."/>
            <person name="Westhoff P."/>
            <person name="Mayer K.F."/>
            <person name="Messing J."/>
            <person name="Rokhsar D.S."/>
        </authorList>
    </citation>
    <scope>NUCLEOTIDE SEQUENCE [LARGE SCALE GENOMIC DNA]</scope>
    <source>
        <strain evidence="2">cv. BTx623</strain>
    </source>
</reference>
<proteinExistence type="predicted"/>
<dbReference type="Proteomes" id="UP000000768">
    <property type="component" value="Chromosome 3"/>
</dbReference>
<dbReference type="EMBL" id="CM000762">
    <property type="protein sequence ID" value="OQU87239.1"/>
    <property type="molecule type" value="Genomic_DNA"/>
</dbReference>
<organism evidence="1 2">
    <name type="scientific">Sorghum bicolor</name>
    <name type="common">Sorghum</name>
    <name type="synonym">Sorghum vulgare</name>
    <dbReference type="NCBI Taxonomy" id="4558"/>
    <lineage>
        <taxon>Eukaryota</taxon>
        <taxon>Viridiplantae</taxon>
        <taxon>Streptophyta</taxon>
        <taxon>Embryophyta</taxon>
        <taxon>Tracheophyta</taxon>
        <taxon>Spermatophyta</taxon>
        <taxon>Magnoliopsida</taxon>
        <taxon>Liliopsida</taxon>
        <taxon>Poales</taxon>
        <taxon>Poaceae</taxon>
        <taxon>PACMAD clade</taxon>
        <taxon>Panicoideae</taxon>
        <taxon>Andropogonodae</taxon>
        <taxon>Andropogoneae</taxon>
        <taxon>Sorghinae</taxon>
        <taxon>Sorghum</taxon>
    </lineage>
</organism>
<name>A0A1W0VYN4_SORBI</name>
<dbReference type="AlphaFoldDB" id="A0A1W0VYN4"/>
<evidence type="ECO:0000313" key="2">
    <source>
        <dbReference type="Proteomes" id="UP000000768"/>
    </source>
</evidence>
<evidence type="ECO:0000313" key="1">
    <source>
        <dbReference type="EMBL" id="OQU87239.1"/>
    </source>
</evidence>
<accession>A0A1W0VYN4</accession>
<reference evidence="2" key="2">
    <citation type="journal article" date="2018" name="Plant J.">
        <title>The Sorghum bicolor reference genome: improved assembly, gene annotations, a transcriptome atlas, and signatures of genome organization.</title>
        <authorList>
            <person name="McCormick R.F."/>
            <person name="Truong S.K."/>
            <person name="Sreedasyam A."/>
            <person name="Jenkins J."/>
            <person name="Shu S."/>
            <person name="Sims D."/>
            <person name="Kennedy M."/>
            <person name="Amirebrahimi M."/>
            <person name="Weers B.D."/>
            <person name="McKinley B."/>
            <person name="Mattison A."/>
            <person name="Morishige D.T."/>
            <person name="Grimwood J."/>
            <person name="Schmutz J."/>
            <person name="Mullet J.E."/>
        </authorList>
    </citation>
    <scope>NUCLEOTIDE SEQUENCE [LARGE SCALE GENOMIC DNA]</scope>
    <source>
        <strain evidence="2">cv. BTx623</strain>
    </source>
</reference>
<gene>
    <name evidence="1" type="ORF">SORBI_3003G238250</name>
</gene>